<dbReference type="Gene3D" id="2.30.30.490">
    <property type="match status" value="1"/>
</dbReference>
<dbReference type="InterPro" id="IPR001025">
    <property type="entry name" value="BAH_dom"/>
</dbReference>
<evidence type="ECO:0000256" key="6">
    <source>
        <dbReference type="ARBA" id="ARBA00023163"/>
    </source>
</evidence>
<dbReference type="FunFam" id="2.30.30.490:FF:000015">
    <property type="entry name" value="Chromatin structure-remodeling complex subunit RSC1"/>
    <property type="match status" value="1"/>
</dbReference>
<evidence type="ECO:0000259" key="12">
    <source>
        <dbReference type="PROSITE" id="PS51038"/>
    </source>
</evidence>
<accession>A0A5M9JB01</accession>
<dbReference type="InterPro" id="IPR036427">
    <property type="entry name" value="Bromodomain-like_sf"/>
</dbReference>
<reference evidence="13 14" key="1">
    <citation type="submission" date="2019-06" db="EMBL/GenBank/DDBJ databases">
        <title>Genome Sequence of the Brown Rot Fungal Pathogen Monilinia fructicola.</title>
        <authorList>
            <person name="De Miccolis Angelini R.M."/>
            <person name="Landi L."/>
            <person name="Abate D."/>
            <person name="Pollastro S."/>
            <person name="Romanazzi G."/>
            <person name="Faretra F."/>
        </authorList>
    </citation>
    <scope>NUCLEOTIDE SEQUENCE [LARGE SCALE GENOMIC DNA]</scope>
    <source>
        <strain evidence="13 14">Mfrc123</strain>
    </source>
</reference>
<dbReference type="Proteomes" id="UP000322873">
    <property type="component" value="Unassembled WGS sequence"/>
</dbReference>
<feature type="compositionally biased region" description="Polar residues" evidence="10">
    <location>
        <begin position="715"/>
        <end position="740"/>
    </location>
</feature>
<dbReference type="PROSITE" id="PS50014">
    <property type="entry name" value="BROMODOMAIN_2"/>
    <property type="match status" value="2"/>
</dbReference>
<keyword evidence="3" id="KW-0156">Chromatin regulator</keyword>
<dbReference type="InterPro" id="IPR043151">
    <property type="entry name" value="BAH_sf"/>
</dbReference>
<keyword evidence="4" id="KW-0805">Transcription regulation</keyword>
<feature type="compositionally biased region" description="Polar residues" evidence="10">
    <location>
        <begin position="634"/>
        <end position="656"/>
    </location>
</feature>
<dbReference type="GO" id="GO:0016586">
    <property type="term" value="C:RSC-type complex"/>
    <property type="evidence" value="ECO:0007669"/>
    <property type="project" value="InterPro"/>
</dbReference>
<feature type="region of interest" description="Disordered" evidence="10">
    <location>
        <begin position="1"/>
        <end position="52"/>
    </location>
</feature>
<evidence type="ECO:0000256" key="10">
    <source>
        <dbReference type="SAM" id="MobiDB-lite"/>
    </source>
</evidence>
<evidence type="ECO:0000256" key="4">
    <source>
        <dbReference type="ARBA" id="ARBA00023015"/>
    </source>
</evidence>
<feature type="region of interest" description="Disordered" evidence="10">
    <location>
        <begin position="558"/>
        <end position="748"/>
    </location>
</feature>
<dbReference type="InterPro" id="IPR048047">
    <property type="entry name" value="RSC1/2_bromodom"/>
</dbReference>
<evidence type="ECO:0000256" key="5">
    <source>
        <dbReference type="ARBA" id="ARBA00023117"/>
    </source>
</evidence>
<dbReference type="PRINTS" id="PR00503">
    <property type="entry name" value="BROMODOMAIN"/>
</dbReference>
<keyword evidence="7" id="KW-0539">Nucleus</keyword>
<keyword evidence="9" id="KW-0175">Coiled coil</keyword>
<feature type="compositionally biased region" description="Basic residues" evidence="10">
    <location>
        <begin position="232"/>
        <end position="243"/>
    </location>
</feature>
<evidence type="ECO:0000256" key="2">
    <source>
        <dbReference type="ARBA" id="ARBA00022737"/>
    </source>
</evidence>
<evidence type="ECO:0000259" key="11">
    <source>
        <dbReference type="PROSITE" id="PS50014"/>
    </source>
</evidence>
<keyword evidence="2" id="KW-0677">Repeat</keyword>
<dbReference type="InterPro" id="IPR037382">
    <property type="entry name" value="Rsc/polybromo"/>
</dbReference>
<dbReference type="GO" id="GO:0003682">
    <property type="term" value="F:chromatin binding"/>
    <property type="evidence" value="ECO:0007669"/>
    <property type="project" value="InterPro"/>
</dbReference>
<dbReference type="CDD" id="cd04369">
    <property type="entry name" value="Bromodomain"/>
    <property type="match status" value="1"/>
</dbReference>
<dbReference type="GO" id="GO:0006368">
    <property type="term" value="P:transcription elongation by RNA polymerase II"/>
    <property type="evidence" value="ECO:0007669"/>
    <property type="project" value="TreeGrafter"/>
</dbReference>
<keyword evidence="5 8" id="KW-0103">Bromodomain</keyword>
<feature type="compositionally biased region" description="Low complexity" evidence="10">
    <location>
        <begin position="657"/>
        <end position="697"/>
    </location>
</feature>
<dbReference type="SUPFAM" id="SSF47370">
    <property type="entry name" value="Bromodomain"/>
    <property type="match status" value="2"/>
</dbReference>
<dbReference type="InterPro" id="IPR001487">
    <property type="entry name" value="Bromodomain"/>
</dbReference>
<evidence type="ECO:0000313" key="13">
    <source>
        <dbReference type="EMBL" id="KAA8566411.1"/>
    </source>
</evidence>
<dbReference type="AlphaFoldDB" id="A0A5M9JB01"/>
<dbReference type="Pfam" id="PF00439">
    <property type="entry name" value="Bromodomain"/>
    <property type="match status" value="2"/>
</dbReference>
<evidence type="ECO:0000256" key="9">
    <source>
        <dbReference type="SAM" id="Coils"/>
    </source>
</evidence>
<protein>
    <submittedName>
        <fullName evidence="13">Uncharacterized protein</fullName>
    </submittedName>
</protein>
<dbReference type="CDD" id="cd04717">
    <property type="entry name" value="BAH_polybromo"/>
    <property type="match status" value="1"/>
</dbReference>
<dbReference type="EMBL" id="VICG01000012">
    <property type="protein sequence ID" value="KAA8566411.1"/>
    <property type="molecule type" value="Genomic_DNA"/>
</dbReference>
<feature type="coiled-coil region" evidence="9">
    <location>
        <begin position="807"/>
        <end position="836"/>
    </location>
</feature>
<dbReference type="FunFam" id="1.20.920.10:FF:000048">
    <property type="entry name" value="RSC complex subunit (RSC1), putative"/>
    <property type="match status" value="1"/>
</dbReference>
<evidence type="ECO:0000256" key="7">
    <source>
        <dbReference type="ARBA" id="ARBA00023242"/>
    </source>
</evidence>
<evidence type="ECO:0000256" key="1">
    <source>
        <dbReference type="ARBA" id="ARBA00004123"/>
    </source>
</evidence>
<gene>
    <name evidence="13" type="ORF">EYC84_008977</name>
</gene>
<comment type="caution">
    <text evidence="13">The sequence shown here is derived from an EMBL/GenBank/DDBJ whole genome shotgun (WGS) entry which is preliminary data.</text>
</comment>
<dbReference type="VEuPathDB" id="FungiDB:MFRU_067g00130"/>
<feature type="domain" description="Bromo" evidence="11">
    <location>
        <begin position="290"/>
        <end position="360"/>
    </location>
</feature>
<proteinExistence type="predicted"/>
<name>A0A5M9JB01_MONFR</name>
<feature type="compositionally biased region" description="Pro residues" evidence="10">
    <location>
        <begin position="595"/>
        <end position="606"/>
    </location>
</feature>
<dbReference type="PROSITE" id="PS51038">
    <property type="entry name" value="BAH"/>
    <property type="match status" value="1"/>
</dbReference>
<evidence type="ECO:0000256" key="3">
    <source>
        <dbReference type="ARBA" id="ARBA00022853"/>
    </source>
</evidence>
<dbReference type="GO" id="GO:0006338">
    <property type="term" value="P:chromatin remodeling"/>
    <property type="evidence" value="ECO:0007669"/>
    <property type="project" value="InterPro"/>
</dbReference>
<dbReference type="CDD" id="cd05522">
    <property type="entry name" value="Bromo_Rsc1_2_II"/>
    <property type="match status" value="1"/>
</dbReference>
<dbReference type="Pfam" id="PF01426">
    <property type="entry name" value="BAH"/>
    <property type="match status" value="1"/>
</dbReference>
<feature type="region of interest" description="Disordered" evidence="10">
    <location>
        <begin position="185"/>
        <end position="272"/>
    </location>
</feature>
<organism evidence="13 14">
    <name type="scientific">Monilinia fructicola</name>
    <name type="common">Brown rot fungus</name>
    <name type="synonym">Ciboria fructicola</name>
    <dbReference type="NCBI Taxonomy" id="38448"/>
    <lineage>
        <taxon>Eukaryota</taxon>
        <taxon>Fungi</taxon>
        <taxon>Dikarya</taxon>
        <taxon>Ascomycota</taxon>
        <taxon>Pezizomycotina</taxon>
        <taxon>Leotiomycetes</taxon>
        <taxon>Helotiales</taxon>
        <taxon>Sclerotiniaceae</taxon>
        <taxon>Monilinia</taxon>
    </lineage>
</organism>
<evidence type="ECO:0000313" key="14">
    <source>
        <dbReference type="Proteomes" id="UP000322873"/>
    </source>
</evidence>
<dbReference type="SMART" id="SM00439">
    <property type="entry name" value="BAH"/>
    <property type="match status" value="1"/>
</dbReference>
<evidence type="ECO:0000256" key="8">
    <source>
        <dbReference type="PROSITE-ProRule" id="PRU00035"/>
    </source>
</evidence>
<keyword evidence="6" id="KW-0804">Transcription</keyword>
<feature type="compositionally biased region" description="Basic and acidic residues" evidence="10">
    <location>
        <begin position="244"/>
        <end position="260"/>
    </location>
</feature>
<feature type="compositionally biased region" description="Acidic residues" evidence="10">
    <location>
        <begin position="204"/>
        <end position="227"/>
    </location>
</feature>
<dbReference type="PANTHER" id="PTHR16062:SF21">
    <property type="entry name" value="CHROMATIN STRUCTURE-REMODELING COMPLEX SUBUNIT RSC1-RELATED"/>
    <property type="match status" value="1"/>
</dbReference>
<sequence length="922" mass="104626">MDSPVPAPAQDESTVKKEEPVISNDVEMTDAPDAEVETAAKPDTEIKATGTAPAPVGSLATVDGVTKDGYAVMDEVVHKLTAYRTEDGYDISQLFQRMLNKRFLPDYFEVIKEPTAFSTVRQKIIRKQYKNFKEFVRDFALISHNAQVYNRPSAAAYHDAIALRELFKKEMQQLVDGKVITAEEAEMPDLGELPPVEDSPPPGPDDEEQEEDDEEDEEEDDEDDSDDDGVKRKYKRKNRRSSTNRREGGDETKEIPEGQKKRGRPPKVHTPMEARINNILKGLRKFKNPRGELKIAPFERLPDKTNMPEYYQEVKNPMAMDLIKRQAKRKKYGNVGEVLKDLELMFENAKAFNEDDSEVYNDAVFLQNEARILAEQEKQRPDEDFASEDGRIPLSEILYKGEVWKVGDWIHLTNLNDVTKPVVGQIYRTWRDIGGQDWINACWYLRPEQTVHRYDKHFYENEVVKTGRYIDHKIDDVVDRCFVMFFTRYFKGRPRNFPANKEIYVCEARYNETLFKLNKIKTWASCVPDEVREKDYEMDLFEVPRPMKKFPSPIKHLLRDDATENDPTPKPTEGADGAPPIVGAVHKLPRGENDSPPPSPTPPPVSPLTNPEPIRPPPTTDRPRFDSQGDISMAGTTPSATASPMISQHSAQPSYTQSFSQARPSASPAPPQHAHSYSSHGTTSAAPPTPSYQPTTSYNQYANATPTTTHHHSNPLANYQSYHNSSTPRVGGANSVSHGSHGNAYNPPRQIEVYTLPDAANSSIPADVRSQFHSDEFGRIIFYTSPPLDSNPVPEESQKLGHSLKYLANKVRRKEELEKKRKLREIELQIEATERSKRIKADAEVKKQAILDTQIKYIKAWTESLEKGTEALNKQLGDVRGIQGRLMRKETRPKPLQMRHCAATNSSIVTLRWKSFPGEQND</sequence>
<feature type="compositionally biased region" description="Polar residues" evidence="10">
    <location>
        <begin position="698"/>
        <end position="708"/>
    </location>
</feature>
<comment type="subcellular location">
    <subcellularLocation>
        <location evidence="1">Nucleus</location>
    </subcellularLocation>
</comment>
<dbReference type="PANTHER" id="PTHR16062">
    <property type="entry name" value="SWI/SNF-RELATED"/>
    <property type="match status" value="1"/>
</dbReference>
<dbReference type="SMART" id="SM00297">
    <property type="entry name" value="BROMO"/>
    <property type="match status" value="2"/>
</dbReference>
<feature type="domain" description="Bromo" evidence="11">
    <location>
        <begin position="87"/>
        <end position="157"/>
    </location>
</feature>
<keyword evidence="14" id="KW-1185">Reference proteome</keyword>
<feature type="compositionally biased region" description="Acidic residues" evidence="10">
    <location>
        <begin position="27"/>
        <end position="36"/>
    </location>
</feature>
<dbReference type="Gene3D" id="1.20.920.10">
    <property type="entry name" value="Bromodomain-like"/>
    <property type="match status" value="2"/>
</dbReference>
<feature type="domain" description="BAH" evidence="12">
    <location>
        <begin position="402"/>
        <end position="521"/>
    </location>
</feature>